<evidence type="ECO:0000259" key="1">
    <source>
        <dbReference type="PROSITE" id="PS50878"/>
    </source>
</evidence>
<dbReference type="Proteomes" id="UP000694427">
    <property type="component" value="Unplaced"/>
</dbReference>
<sequence length="601" mass="70012">MGIGVIKLIFKKRGDKNDLKNYRPITMLNTDYKILAKILANRLKKILPNIIETNQAYAIEGRDITDTVCSIRDVVSYMMEGRKKGYVISLDLEKAFDRVEHEFMFAILEKFDFGQNFIKWLKILYKGAKSQIKCNGFLTGAFSFSSAIRQGCPLSAQLYSLVAESLGLAIMGEKEIKGVVLRDNEELQKVYQYADDTTLIVKDVKSVKKAMEILERYCKGSGAKINIQKTVYMNIGDGENIQSLFPFKEEGSLKVLGVRIGKNERNERHDVGDDVIGRMERVLNFWKMRELTLRGKVLVLNALMLSKMWYVLSVTPMPRWISKRIIYFFYLSVILKFLWDSKPSKIAYETIIGDVKDGGLGLQDPELKKKSFRVKIVRKFLSEENQAQWPELMKLFLNKCGNMNMGADILWMKLKQNMMFGIPEFYIEVLEAWGEFKINVGIKPRRREEMLNQPLFLNDNVLYKGKELYFKQWIKAGFKRVKDVLYEVKEGFFPFQAIVDEVKEVEDDVNVKILEKQYEQVKEAIPGQWIRRIEGENGNEGDKMKVFIKEKGEDISLNQSSVKEFYVFFRNLVFKELAAVKFWEKVFNDFDKRMLWKNLGK</sequence>
<evidence type="ECO:0000313" key="2">
    <source>
        <dbReference type="Ensembl" id="ENSCCRP00010064532.1"/>
    </source>
</evidence>
<accession>A0A8C1LSU9</accession>
<organism evidence="2 3">
    <name type="scientific">Cyprinus carpio</name>
    <name type="common">Common carp</name>
    <dbReference type="NCBI Taxonomy" id="7962"/>
    <lineage>
        <taxon>Eukaryota</taxon>
        <taxon>Metazoa</taxon>
        <taxon>Chordata</taxon>
        <taxon>Craniata</taxon>
        <taxon>Vertebrata</taxon>
        <taxon>Euteleostomi</taxon>
        <taxon>Actinopterygii</taxon>
        <taxon>Neopterygii</taxon>
        <taxon>Teleostei</taxon>
        <taxon>Ostariophysi</taxon>
        <taxon>Cypriniformes</taxon>
        <taxon>Cyprinidae</taxon>
        <taxon>Cyprininae</taxon>
        <taxon>Cyprinus</taxon>
    </lineage>
</organism>
<dbReference type="CDD" id="cd01650">
    <property type="entry name" value="RT_nLTR_like"/>
    <property type="match status" value="1"/>
</dbReference>
<dbReference type="AlphaFoldDB" id="A0A8C1LSU9"/>
<dbReference type="SUPFAM" id="SSF56672">
    <property type="entry name" value="DNA/RNA polymerases"/>
    <property type="match status" value="1"/>
</dbReference>
<feature type="domain" description="Reverse transcriptase" evidence="1">
    <location>
        <begin position="1"/>
        <end position="260"/>
    </location>
</feature>
<dbReference type="Pfam" id="PF00078">
    <property type="entry name" value="RVT_1"/>
    <property type="match status" value="1"/>
</dbReference>
<protein>
    <recommendedName>
        <fullName evidence="1">Reverse transcriptase domain-containing protein</fullName>
    </recommendedName>
</protein>
<dbReference type="PANTHER" id="PTHR31635">
    <property type="entry name" value="REVERSE TRANSCRIPTASE DOMAIN-CONTAINING PROTEIN-RELATED"/>
    <property type="match status" value="1"/>
</dbReference>
<dbReference type="InterPro" id="IPR000477">
    <property type="entry name" value="RT_dom"/>
</dbReference>
<dbReference type="InterPro" id="IPR043502">
    <property type="entry name" value="DNA/RNA_pol_sf"/>
</dbReference>
<reference evidence="2" key="2">
    <citation type="submission" date="2025-09" db="UniProtKB">
        <authorList>
            <consortium name="Ensembl"/>
        </authorList>
    </citation>
    <scope>IDENTIFICATION</scope>
</reference>
<reference evidence="2" key="1">
    <citation type="submission" date="2025-08" db="UniProtKB">
        <authorList>
            <consortium name="Ensembl"/>
        </authorList>
    </citation>
    <scope>IDENTIFICATION</scope>
</reference>
<name>A0A8C1LSU9_CYPCA</name>
<keyword evidence="3" id="KW-1185">Reference proteome</keyword>
<evidence type="ECO:0000313" key="3">
    <source>
        <dbReference type="Proteomes" id="UP000694427"/>
    </source>
</evidence>
<dbReference type="Ensembl" id="ENSCCRT00010070914.1">
    <property type="protein sequence ID" value="ENSCCRP00010064532.1"/>
    <property type="gene ID" value="ENSCCRG00010027584.1"/>
</dbReference>
<dbReference type="PANTHER" id="PTHR31635:SF196">
    <property type="entry name" value="REVERSE TRANSCRIPTASE DOMAIN-CONTAINING PROTEIN-RELATED"/>
    <property type="match status" value="1"/>
</dbReference>
<dbReference type="PROSITE" id="PS50878">
    <property type="entry name" value="RT_POL"/>
    <property type="match status" value="1"/>
</dbReference>
<proteinExistence type="predicted"/>